<feature type="transmembrane region" description="Helical" evidence="7">
    <location>
        <begin position="710"/>
        <end position="732"/>
    </location>
</feature>
<dbReference type="GO" id="GO:0022857">
    <property type="term" value="F:transmembrane transporter activity"/>
    <property type="evidence" value="ECO:0007669"/>
    <property type="project" value="TreeGrafter"/>
</dbReference>
<dbReference type="Pfam" id="PF02687">
    <property type="entry name" value="FtsX"/>
    <property type="match status" value="2"/>
</dbReference>
<evidence type="ECO:0000259" key="8">
    <source>
        <dbReference type="Pfam" id="PF02687"/>
    </source>
</evidence>
<evidence type="ECO:0000256" key="7">
    <source>
        <dbReference type="SAM" id="Phobius"/>
    </source>
</evidence>
<protein>
    <submittedName>
        <fullName evidence="10">ABC transporter permease</fullName>
    </submittedName>
</protein>
<feature type="domain" description="MacB-like periplasmic core" evidence="9">
    <location>
        <begin position="26"/>
        <end position="230"/>
    </location>
</feature>
<dbReference type="Proteomes" id="UP000292003">
    <property type="component" value="Unassembled WGS sequence"/>
</dbReference>
<feature type="transmembrane region" description="Helical" evidence="7">
    <location>
        <begin position="760"/>
        <end position="780"/>
    </location>
</feature>
<evidence type="ECO:0000256" key="4">
    <source>
        <dbReference type="ARBA" id="ARBA00022989"/>
    </source>
</evidence>
<feature type="transmembrane region" description="Helical" evidence="7">
    <location>
        <begin position="261"/>
        <end position="287"/>
    </location>
</feature>
<dbReference type="PANTHER" id="PTHR30572:SF4">
    <property type="entry name" value="ABC TRANSPORTER PERMEASE YTRF"/>
    <property type="match status" value="1"/>
</dbReference>
<comment type="similarity">
    <text evidence="6">Belongs to the ABC-4 integral membrane protein family.</text>
</comment>
<evidence type="ECO:0000256" key="6">
    <source>
        <dbReference type="ARBA" id="ARBA00038076"/>
    </source>
</evidence>
<dbReference type="InterPro" id="IPR025857">
    <property type="entry name" value="MacB_PCD"/>
</dbReference>
<evidence type="ECO:0000256" key="2">
    <source>
        <dbReference type="ARBA" id="ARBA00022475"/>
    </source>
</evidence>
<comment type="subcellular location">
    <subcellularLocation>
        <location evidence="1">Cell membrane</location>
        <topology evidence="1">Multi-pass membrane protein</topology>
    </subcellularLocation>
</comment>
<keyword evidence="5 7" id="KW-0472">Membrane</keyword>
<feature type="transmembrane region" description="Helical" evidence="7">
    <location>
        <begin position="395"/>
        <end position="415"/>
    </location>
</feature>
<dbReference type="PANTHER" id="PTHR30572">
    <property type="entry name" value="MEMBRANE COMPONENT OF TRANSPORTER-RELATED"/>
    <property type="match status" value="1"/>
</dbReference>
<keyword evidence="11" id="KW-1185">Reference proteome</keyword>
<evidence type="ECO:0000313" key="11">
    <source>
        <dbReference type="Proteomes" id="UP000292003"/>
    </source>
</evidence>
<dbReference type="InterPro" id="IPR050250">
    <property type="entry name" value="Macrolide_Exporter_MacB"/>
</dbReference>
<feature type="transmembrane region" description="Helical" evidence="7">
    <location>
        <begin position="352"/>
        <end position="374"/>
    </location>
</feature>
<feature type="domain" description="ABC3 transporter permease C-terminal" evidence="8">
    <location>
        <begin position="266"/>
        <end position="381"/>
    </location>
</feature>
<accession>A0A4Q7IWY6</accession>
<evidence type="ECO:0000256" key="3">
    <source>
        <dbReference type="ARBA" id="ARBA00022692"/>
    </source>
</evidence>
<dbReference type="Pfam" id="PF12704">
    <property type="entry name" value="MacB_PCD"/>
    <property type="match status" value="2"/>
</dbReference>
<keyword evidence="3 7" id="KW-0812">Transmembrane</keyword>
<reference evidence="10 11" key="1">
    <citation type="submission" date="2019-02" db="EMBL/GenBank/DDBJ databases">
        <title>Draft genome sequence of Amycolatopsis sp. 8-3EHSu isolated from roots of Suaeda maritima.</title>
        <authorList>
            <person name="Duangmal K."/>
            <person name="Chantavorakit T."/>
        </authorList>
    </citation>
    <scope>NUCLEOTIDE SEQUENCE [LARGE SCALE GENOMIC DNA]</scope>
    <source>
        <strain evidence="10 11">8-3EHSu</strain>
    </source>
</reference>
<feature type="domain" description="MacB-like periplasmic core" evidence="9">
    <location>
        <begin position="481"/>
        <end position="677"/>
    </location>
</feature>
<comment type="caution">
    <text evidence="10">The sequence shown here is derived from an EMBL/GenBank/DDBJ whole genome shotgun (WGS) entry which is preliminary data.</text>
</comment>
<feature type="transmembrane region" description="Helical" evidence="7">
    <location>
        <begin position="427"/>
        <end position="452"/>
    </location>
</feature>
<dbReference type="EMBL" id="SFCC01000024">
    <property type="protein sequence ID" value="RZQ59451.1"/>
    <property type="molecule type" value="Genomic_DNA"/>
</dbReference>
<keyword evidence="2" id="KW-1003">Cell membrane</keyword>
<dbReference type="InterPro" id="IPR003838">
    <property type="entry name" value="ABC3_permease_C"/>
</dbReference>
<evidence type="ECO:0000256" key="5">
    <source>
        <dbReference type="ARBA" id="ARBA00023136"/>
    </source>
</evidence>
<gene>
    <name evidence="10" type="ORF">EWH70_34040</name>
</gene>
<name>A0A4Q7IWY6_9PSEU</name>
<sequence length="834" mass="84413">MERRPPRGALARAMLRDLAAHRSRVAMTLAAITLGVAAVVAGWSVGDSAVTTVTHQELRTLDGVSVRRAENGTPLTAAEVDRIADAAGGGTVTTVLSGYAGVVGADGRLVASPTPIDRAGTGWDTTGRFLLTAGRAPAGPGEVALSRAQAEAVGATAGTKVPVLLAGGRRENPVVAGIYEYRTVDAELDPTPAIAYDAAAAADRFGPGAERIELATPGADATAAARAITAITGADREVRTGPELTTAARQEQESARDDLRWAVLPFAAVTLLAGMFVIANTFSMLVGQRIRQLALLRAVGARRSQVRRAVFTEALALALVGGTTGVLAGLALGPAAQAALGTGDVEFVVSPAAIGLGYAVAVVVTLAAALGSAQRAASVPPVAALRDDARPDRPLGRRSAVGVAVLAAGIGTVALTSDPAAPNLVRITTLIGAVVAAAGVLLLAPWLASVVLRPLVRLTGRRGGPALRLGLRNAARDPRRTAGTAAAITIGLGLVCAFATLSSTLETLISSTVRATVPLTSTVVVPSANGAKLTAADVTAARSAPGVGTVAPVSEMLAEVGHPGGTARRNVSVIDPGALGTLVTPDVTAGVGDLRKGVVVARNQADMLGLSPGAAITLTLGSRPPVHTTVAGVYEATEYSASIYLDAALAPEVANTGITHVYASGTDPAAARQGIERAFAGRPDVRVTDRDGMAAEYVERQRVGFTVMSVMFGVAVVVAVFGVVNTLALSVLERRREIGVLRAVGANRALVRRVIRVESLVMSLFGALLGVLTGLGTGAVMQGVMLGQELSTTTFPLDTVALAMAGIVVAAVAAALWPARQAARTDVLTAVAAP</sequence>
<evidence type="ECO:0000256" key="1">
    <source>
        <dbReference type="ARBA" id="ARBA00004651"/>
    </source>
</evidence>
<feature type="transmembrane region" description="Helical" evidence="7">
    <location>
        <begin position="308"/>
        <end position="332"/>
    </location>
</feature>
<dbReference type="GO" id="GO:0005886">
    <property type="term" value="C:plasma membrane"/>
    <property type="evidence" value="ECO:0007669"/>
    <property type="project" value="UniProtKB-SubCell"/>
</dbReference>
<organism evidence="10 11">
    <name type="scientific">Amycolatopsis suaedae</name>
    <dbReference type="NCBI Taxonomy" id="2510978"/>
    <lineage>
        <taxon>Bacteria</taxon>
        <taxon>Bacillati</taxon>
        <taxon>Actinomycetota</taxon>
        <taxon>Actinomycetes</taxon>
        <taxon>Pseudonocardiales</taxon>
        <taxon>Pseudonocardiaceae</taxon>
        <taxon>Amycolatopsis</taxon>
    </lineage>
</organism>
<evidence type="ECO:0000259" key="9">
    <source>
        <dbReference type="Pfam" id="PF12704"/>
    </source>
</evidence>
<feature type="transmembrane region" description="Helical" evidence="7">
    <location>
        <begin position="800"/>
        <end position="819"/>
    </location>
</feature>
<dbReference type="AlphaFoldDB" id="A0A4Q7IWY6"/>
<evidence type="ECO:0000313" key="10">
    <source>
        <dbReference type="EMBL" id="RZQ59451.1"/>
    </source>
</evidence>
<feature type="transmembrane region" description="Helical" evidence="7">
    <location>
        <begin position="482"/>
        <end position="501"/>
    </location>
</feature>
<dbReference type="OrthoDB" id="9780560at2"/>
<keyword evidence="4 7" id="KW-1133">Transmembrane helix</keyword>
<proteinExistence type="inferred from homology"/>
<dbReference type="RefSeq" id="WP_130479712.1">
    <property type="nucleotide sequence ID" value="NZ_SFCC01000024.1"/>
</dbReference>
<feature type="domain" description="ABC3 transporter permease C-terminal" evidence="8">
    <location>
        <begin position="710"/>
        <end position="825"/>
    </location>
</feature>